<dbReference type="SUPFAM" id="SSF54665">
    <property type="entry name" value="CO dehydrogenase molybdoprotein N-domain-like"/>
    <property type="match status" value="1"/>
</dbReference>
<organism evidence="3 4">
    <name type="scientific">Tritonibacter scottomollicae</name>
    <name type="common">Epibacterium scottomollicae</name>
    <dbReference type="NCBI Taxonomy" id="483013"/>
    <lineage>
        <taxon>Bacteria</taxon>
        <taxon>Pseudomonadati</taxon>
        <taxon>Pseudomonadota</taxon>
        <taxon>Alphaproteobacteria</taxon>
        <taxon>Rhodobacterales</taxon>
        <taxon>Paracoccaceae</taxon>
        <taxon>Tritonibacter</taxon>
    </lineage>
</organism>
<dbReference type="Pfam" id="PF02738">
    <property type="entry name" value="MoCoBD_1"/>
    <property type="match status" value="1"/>
</dbReference>
<dbReference type="InterPro" id="IPR046867">
    <property type="entry name" value="AldOxase/xan_DH_MoCoBD2"/>
</dbReference>
<name>A0ABZ0HF85_TRISK</name>
<proteinExistence type="predicted"/>
<dbReference type="EMBL" id="CP136704">
    <property type="protein sequence ID" value="WOI32222.1"/>
    <property type="molecule type" value="Genomic_DNA"/>
</dbReference>
<dbReference type="Gene3D" id="3.90.1170.50">
    <property type="entry name" value="Aldehyde oxidase/xanthine dehydrogenase, a/b hammerhead"/>
    <property type="match status" value="1"/>
</dbReference>
<evidence type="ECO:0000313" key="4">
    <source>
        <dbReference type="Proteomes" id="UP001302666"/>
    </source>
</evidence>
<evidence type="ECO:0000259" key="2">
    <source>
        <dbReference type="SMART" id="SM01008"/>
    </source>
</evidence>
<keyword evidence="1" id="KW-1133">Transmembrane helix</keyword>
<dbReference type="InterPro" id="IPR012368">
    <property type="entry name" value="OxRdtase_Mopterin-bd_su_IorB"/>
</dbReference>
<dbReference type="InterPro" id="IPR037165">
    <property type="entry name" value="AldOxase/xan_DH_Mopterin-bd_sf"/>
</dbReference>
<dbReference type="RefSeq" id="WP_317384655.1">
    <property type="nucleotide sequence ID" value="NZ_CP136704.1"/>
</dbReference>
<keyword evidence="1" id="KW-0472">Membrane</keyword>
<feature type="transmembrane region" description="Helical" evidence="1">
    <location>
        <begin position="12"/>
        <end position="30"/>
    </location>
</feature>
<dbReference type="Gene3D" id="3.30.365.10">
    <property type="entry name" value="Aldehyde oxidase/xanthine dehydrogenase, molybdopterin binding domain"/>
    <property type="match status" value="4"/>
</dbReference>
<accession>A0ABZ0HF85</accession>
<dbReference type="InterPro" id="IPR052516">
    <property type="entry name" value="N-heterocyclic_Hydroxylase"/>
</dbReference>
<evidence type="ECO:0000256" key="1">
    <source>
        <dbReference type="SAM" id="Phobius"/>
    </source>
</evidence>
<gene>
    <name evidence="3" type="ORF">R1T40_14785</name>
</gene>
<dbReference type="Proteomes" id="UP001302666">
    <property type="component" value="Chromosome"/>
</dbReference>
<evidence type="ECO:0000313" key="3">
    <source>
        <dbReference type="EMBL" id="WOI32222.1"/>
    </source>
</evidence>
<dbReference type="Pfam" id="PF20256">
    <property type="entry name" value="MoCoBD_2"/>
    <property type="match status" value="1"/>
</dbReference>
<dbReference type="InterPro" id="IPR036856">
    <property type="entry name" value="Ald_Oxase/Xan_DH_a/b_sf"/>
</dbReference>
<sequence length="750" mass="80285">MSRAGKIARRTFLIGSAAIAGGVAFGVYMAKKPIPNPLLDDLKDGEAAITPFVKIDAEGITLITPRADKGQGAYSIQAYLIAEELDIDPATAMITPGMPGQAYYNASVLSEGVPFPAYQDGFVAETLRDFMSVPAKLFSIQMTGGSSTVPDGFDRMRLAGATARETLKEAAARRVGVARGDLRTENGAVILPDGTSIAYTDLAAEAVEIDPVTDVTLRPASAWRYLGKPDLPRLDMLRKCTGTEVYGIDMEFQDMLHATVRANPAVGTAGARFDASAAEAMRGVEKILPVSNGVGVIANNTWRTFQAAEALQIEWSAPDYPGTSDGIFAALEQALGDPDSYDHRQRDEGDVDVALEAGDVIEARYRIPYLAHAPMEPMNAVVRVLDGQVEIWTGTQIPLFIRDRAATIAGVAPEAVKVYVLPMGGSFGHRLEMTHVEQAVELALAVPGRHLKLTWSREEDMSHDYPRPASVAAGRGKVADGKVVAFDLSVSQSAMAPEWFGRLSGMSLPGPDATITTGSWDQPFDIPDYRVTGYRAPSMVPVSSWRSVGASGNGFYHDCFLDELIHAAGADPLAERIRLCLHEPARKVLEAVGEMSGWDGPSIAEGRGRGVGFCMSFGVPCAQVIEVTQTEAGIRIDQVYVAVDVGEVLDPTNLEAQVFGGVIFGLGHAMNCALTYEGHAPLETNYHAYEGMRLYQAPQIEVRALSNGSRIRGVGEPGVPPAAPALANAIFAATGQRIRELPLSKHIDFV</sequence>
<dbReference type="PIRSF" id="PIRSF036389">
    <property type="entry name" value="IOR_B"/>
    <property type="match status" value="1"/>
</dbReference>
<dbReference type="InterPro" id="IPR000674">
    <property type="entry name" value="Ald_Oxase/Xan_DH_a/b"/>
</dbReference>
<feature type="domain" description="Aldehyde oxidase/xanthine dehydrogenase a/b hammerhead" evidence="2">
    <location>
        <begin position="241"/>
        <end position="319"/>
    </location>
</feature>
<dbReference type="SMART" id="SM01008">
    <property type="entry name" value="Ald_Xan_dh_C"/>
    <property type="match status" value="1"/>
</dbReference>
<reference evidence="3 4" key="1">
    <citation type="submission" date="2023-10" db="EMBL/GenBank/DDBJ databases">
        <title>Eight complete genome sequences of bacteria isolated from laboratory stock of Giant Kelp gametophytes.</title>
        <authorList>
            <person name="Tolentino B."/>
            <person name="Nuzhdin S."/>
        </authorList>
    </citation>
    <scope>NUCLEOTIDE SEQUENCE [LARGE SCALE GENOMIC DNA]</scope>
    <source>
        <strain evidence="3 4">LC.270.F.C4</strain>
    </source>
</reference>
<protein>
    <submittedName>
        <fullName evidence="3">Molybdopterin cofactor-binding domain-containing protein</fullName>
    </submittedName>
</protein>
<keyword evidence="1" id="KW-0812">Transmembrane</keyword>
<dbReference type="PANTHER" id="PTHR47495:SF1">
    <property type="entry name" value="BLL3820 PROTEIN"/>
    <property type="match status" value="1"/>
</dbReference>
<dbReference type="SUPFAM" id="SSF56003">
    <property type="entry name" value="Molybdenum cofactor-binding domain"/>
    <property type="match status" value="2"/>
</dbReference>
<dbReference type="PANTHER" id="PTHR47495">
    <property type="entry name" value="ALDEHYDE DEHYDROGENASE"/>
    <property type="match status" value="1"/>
</dbReference>
<dbReference type="InterPro" id="IPR008274">
    <property type="entry name" value="AldOxase/xan_DH_MoCoBD1"/>
</dbReference>
<keyword evidence="4" id="KW-1185">Reference proteome</keyword>